<evidence type="ECO:0000313" key="7">
    <source>
        <dbReference type="EMBL" id="MFF3671116.1"/>
    </source>
</evidence>
<proteinExistence type="inferred from homology"/>
<evidence type="ECO:0000313" key="8">
    <source>
        <dbReference type="Proteomes" id="UP001602013"/>
    </source>
</evidence>
<dbReference type="RefSeq" id="WP_387417353.1">
    <property type="nucleotide sequence ID" value="NZ_JBIASD010000040.1"/>
</dbReference>
<name>A0ABW6T1G6_9ACTN</name>
<dbReference type="InterPro" id="IPR036264">
    <property type="entry name" value="Bact_exopeptidase_dim_dom"/>
</dbReference>
<evidence type="ECO:0000256" key="4">
    <source>
        <dbReference type="ARBA" id="ARBA00022801"/>
    </source>
</evidence>
<comment type="similarity">
    <text evidence="2">Belongs to the peptidase M20A family.</text>
</comment>
<dbReference type="Gene3D" id="3.40.630.10">
    <property type="entry name" value="Zn peptidases"/>
    <property type="match status" value="1"/>
</dbReference>
<accession>A0ABW6T1G6</accession>
<dbReference type="SUPFAM" id="SSF53187">
    <property type="entry name" value="Zn-dependent exopeptidases"/>
    <property type="match status" value="1"/>
</dbReference>
<gene>
    <name evidence="7" type="ORF">ACFYXI_36570</name>
</gene>
<evidence type="ECO:0000259" key="6">
    <source>
        <dbReference type="Pfam" id="PF07687"/>
    </source>
</evidence>
<dbReference type="PANTHER" id="PTHR43808:SF8">
    <property type="entry name" value="PEPTIDASE M20 DIMERISATION DOMAIN-CONTAINING PROTEIN"/>
    <property type="match status" value="1"/>
</dbReference>
<comment type="caution">
    <text evidence="7">The sequence shown here is derived from an EMBL/GenBank/DDBJ whole genome shotgun (WGS) entry which is preliminary data.</text>
</comment>
<dbReference type="Pfam" id="PF01546">
    <property type="entry name" value="Peptidase_M20"/>
    <property type="match status" value="1"/>
</dbReference>
<evidence type="ECO:0000256" key="3">
    <source>
        <dbReference type="ARBA" id="ARBA00022723"/>
    </source>
</evidence>
<reference evidence="7 8" key="1">
    <citation type="submission" date="2024-10" db="EMBL/GenBank/DDBJ databases">
        <title>The Natural Products Discovery Center: Release of the First 8490 Sequenced Strains for Exploring Actinobacteria Biosynthetic Diversity.</title>
        <authorList>
            <person name="Kalkreuter E."/>
            <person name="Kautsar S.A."/>
            <person name="Yang D."/>
            <person name="Bader C.D."/>
            <person name="Teijaro C.N."/>
            <person name="Fluegel L."/>
            <person name="Davis C.M."/>
            <person name="Simpson J.R."/>
            <person name="Lauterbach L."/>
            <person name="Steele A.D."/>
            <person name="Gui C."/>
            <person name="Meng S."/>
            <person name="Li G."/>
            <person name="Viehrig K."/>
            <person name="Ye F."/>
            <person name="Su P."/>
            <person name="Kiefer A.F."/>
            <person name="Nichols A."/>
            <person name="Cepeda A.J."/>
            <person name="Yan W."/>
            <person name="Fan B."/>
            <person name="Jiang Y."/>
            <person name="Adhikari A."/>
            <person name="Zheng C.-J."/>
            <person name="Schuster L."/>
            <person name="Cowan T.M."/>
            <person name="Smanski M.J."/>
            <person name="Chevrette M.G."/>
            <person name="De Carvalho L.P.S."/>
            <person name="Shen B."/>
        </authorList>
    </citation>
    <scope>NUCLEOTIDE SEQUENCE [LARGE SCALE GENOMIC DNA]</scope>
    <source>
        <strain evidence="7 8">NPDC002173</strain>
    </source>
</reference>
<dbReference type="Gene3D" id="3.30.70.360">
    <property type="match status" value="1"/>
</dbReference>
<dbReference type="Pfam" id="PF07687">
    <property type="entry name" value="M20_dimer"/>
    <property type="match status" value="1"/>
</dbReference>
<sequence length="432" mass="46824">MTPLNGEEEVVGLCRDLIRIDSTNAGDNAGPGERRAAEYVAEKLAEVGLEPRILESDTGRANVIARIEGADSGRGALVLHGHLDVVPFNAADWTHHPMSGEIADGCVWGRGAVDMKDMDAMILAVVRQRLSQNRKPPRDVVLAFTADEEAGGTYGAQWLVDRHPEVLEGCTEAIGEVGGFSVSISDSRRLYLIEAAEKGIAWMKLTATGRAGHGSMLNDENAVTELAEAIGRLGRYQWPVRLTPTVQSFFREAFDIELKAEDAEEAVAKLGPLARMVGATLRNTANPTMLDAGYKANVIPQTATAHVDGRFLPGYEDEFFDTVDELLGPNVTREFVYHDVALETAFEGSLVKAMSDALQAEDPGSKAVPYTLSGGTDLKAFSRLGIRGFGFAPLRLPADLDFSGMFHGVDERVPVDSLKFGVRVLDRFLDYC</sequence>
<dbReference type="SUPFAM" id="SSF55031">
    <property type="entry name" value="Bacterial exopeptidase dimerisation domain"/>
    <property type="match status" value="1"/>
</dbReference>
<dbReference type="CDD" id="cd05675">
    <property type="entry name" value="M20_yscS_like"/>
    <property type="match status" value="1"/>
</dbReference>
<comment type="cofactor">
    <cofactor evidence="1">
        <name>Zn(2+)</name>
        <dbReference type="ChEBI" id="CHEBI:29105"/>
    </cofactor>
</comment>
<feature type="domain" description="Peptidase M20 dimerisation" evidence="6">
    <location>
        <begin position="196"/>
        <end position="318"/>
    </location>
</feature>
<dbReference type="EMBL" id="JBIASD010000040">
    <property type="protein sequence ID" value="MFF3671116.1"/>
    <property type="molecule type" value="Genomic_DNA"/>
</dbReference>
<organism evidence="7 8">
    <name type="scientific">Microtetraspora malaysiensis</name>
    <dbReference type="NCBI Taxonomy" id="161358"/>
    <lineage>
        <taxon>Bacteria</taxon>
        <taxon>Bacillati</taxon>
        <taxon>Actinomycetota</taxon>
        <taxon>Actinomycetes</taxon>
        <taxon>Streptosporangiales</taxon>
        <taxon>Streptosporangiaceae</taxon>
        <taxon>Microtetraspora</taxon>
    </lineage>
</organism>
<evidence type="ECO:0000256" key="1">
    <source>
        <dbReference type="ARBA" id="ARBA00001947"/>
    </source>
</evidence>
<keyword evidence="3" id="KW-0479">Metal-binding</keyword>
<dbReference type="Gene3D" id="1.10.150.900">
    <property type="match status" value="1"/>
</dbReference>
<dbReference type="NCBIfam" id="NF005913">
    <property type="entry name" value="PRK07906.1"/>
    <property type="match status" value="1"/>
</dbReference>
<keyword evidence="8" id="KW-1185">Reference proteome</keyword>
<dbReference type="Proteomes" id="UP001602013">
    <property type="component" value="Unassembled WGS sequence"/>
</dbReference>
<dbReference type="InterPro" id="IPR011650">
    <property type="entry name" value="Peptidase_M20_dimer"/>
</dbReference>
<protein>
    <submittedName>
        <fullName evidence="7">M20/M25/M40 family metallo-hydrolase</fullName>
    </submittedName>
</protein>
<dbReference type="InterPro" id="IPR002933">
    <property type="entry name" value="Peptidase_M20"/>
</dbReference>
<dbReference type="InterPro" id="IPR050072">
    <property type="entry name" value="Peptidase_M20A"/>
</dbReference>
<evidence type="ECO:0000256" key="5">
    <source>
        <dbReference type="ARBA" id="ARBA00022833"/>
    </source>
</evidence>
<dbReference type="PANTHER" id="PTHR43808">
    <property type="entry name" value="ACETYLORNITHINE DEACETYLASE"/>
    <property type="match status" value="1"/>
</dbReference>
<evidence type="ECO:0000256" key="2">
    <source>
        <dbReference type="ARBA" id="ARBA00006247"/>
    </source>
</evidence>
<keyword evidence="4" id="KW-0378">Hydrolase</keyword>
<keyword evidence="5" id="KW-0862">Zinc</keyword>